<comment type="subcellular location">
    <subcellularLocation>
        <location evidence="1">Membrane</location>
        <topology evidence="1">Multi-pass membrane protein</topology>
    </subcellularLocation>
</comment>
<proteinExistence type="predicted"/>
<dbReference type="GO" id="GO:0000103">
    <property type="term" value="P:sulfate assimilation"/>
    <property type="evidence" value="ECO:0007669"/>
    <property type="project" value="TreeGrafter"/>
</dbReference>
<dbReference type="PANTHER" id="PTHR37468">
    <property type="entry name" value="SULFATE TRANSPORTER CYSZ"/>
    <property type="match status" value="1"/>
</dbReference>
<accession>A0A1N7Q3T6</accession>
<dbReference type="Pfam" id="PF07264">
    <property type="entry name" value="EI24"/>
    <property type="match status" value="1"/>
</dbReference>
<dbReference type="GO" id="GO:0019344">
    <property type="term" value="P:cysteine biosynthetic process"/>
    <property type="evidence" value="ECO:0007669"/>
    <property type="project" value="TreeGrafter"/>
</dbReference>
<dbReference type="RefSeq" id="WP_076379670.1">
    <property type="nucleotide sequence ID" value="NZ_AP017422.1"/>
</dbReference>
<feature type="transmembrane region" description="Helical" evidence="10">
    <location>
        <begin position="74"/>
        <end position="95"/>
    </location>
</feature>
<name>A0A1N7Q3T6_9BACT</name>
<sequence>MLKEIIIAIQSYRQAHFFIQKHKLWKWIIIPGVVYAVLFCLCLYFFGRTSSEFIEWLSLKTGLPNWIAKKESGLLGFLFTLSGLFFLLMQMALYISLFKYLILIIGSPVFAYLSEKTDAISEGQELRFQFSEVKSDITRGIKVALRNAGWQILYSCFLLLLSIIPIVGWATPVMAITNECFYYGFSMIDYSFARKHKGTASSNYFITHNRGLAVGNGVIFFLMHLVPVLGWVLAPAYAIIAATFSMRRVREKPGILDNKK</sequence>
<evidence type="ECO:0000256" key="6">
    <source>
        <dbReference type="ARBA" id="ARBA00022692"/>
    </source>
</evidence>
<keyword evidence="3" id="KW-1003">Cell membrane</keyword>
<dbReference type="OrthoDB" id="9787566at2"/>
<keyword evidence="6 10" id="KW-0812">Transmembrane</keyword>
<keyword evidence="4" id="KW-0997">Cell inner membrane</keyword>
<evidence type="ECO:0000313" key="11">
    <source>
        <dbReference type="EMBL" id="SIT17476.1"/>
    </source>
</evidence>
<evidence type="ECO:0000256" key="9">
    <source>
        <dbReference type="ARBA" id="ARBA00023136"/>
    </source>
</evidence>
<evidence type="ECO:0000256" key="7">
    <source>
        <dbReference type="ARBA" id="ARBA00022989"/>
    </source>
</evidence>
<feature type="transmembrane region" description="Helical" evidence="10">
    <location>
        <begin position="24"/>
        <end position="46"/>
    </location>
</feature>
<evidence type="ECO:0000256" key="8">
    <source>
        <dbReference type="ARBA" id="ARBA00023032"/>
    </source>
</evidence>
<dbReference type="InterPro" id="IPR036259">
    <property type="entry name" value="MFS_trans_sf"/>
</dbReference>
<dbReference type="GO" id="GO:0005886">
    <property type="term" value="C:plasma membrane"/>
    <property type="evidence" value="ECO:0007669"/>
    <property type="project" value="TreeGrafter"/>
</dbReference>
<keyword evidence="2" id="KW-0813">Transport</keyword>
<dbReference type="AlphaFoldDB" id="A0A1N7Q3T6"/>
<protein>
    <submittedName>
        <fullName evidence="11">CysZ protein</fullName>
    </submittedName>
</protein>
<evidence type="ECO:0000256" key="2">
    <source>
        <dbReference type="ARBA" id="ARBA00022448"/>
    </source>
</evidence>
<keyword evidence="7 10" id="KW-1133">Transmembrane helix</keyword>
<evidence type="ECO:0000256" key="5">
    <source>
        <dbReference type="ARBA" id="ARBA00022605"/>
    </source>
</evidence>
<evidence type="ECO:0000256" key="10">
    <source>
        <dbReference type="SAM" id="Phobius"/>
    </source>
</evidence>
<evidence type="ECO:0000256" key="3">
    <source>
        <dbReference type="ARBA" id="ARBA00022475"/>
    </source>
</evidence>
<dbReference type="InterPro" id="IPR059112">
    <property type="entry name" value="CysZ/EI24"/>
</dbReference>
<evidence type="ECO:0000256" key="4">
    <source>
        <dbReference type="ARBA" id="ARBA00022519"/>
    </source>
</evidence>
<dbReference type="PANTHER" id="PTHR37468:SF1">
    <property type="entry name" value="SULFATE TRANSPORTER CYSZ"/>
    <property type="match status" value="1"/>
</dbReference>
<keyword evidence="5" id="KW-0028">Amino-acid biosynthesis</keyword>
<keyword evidence="12" id="KW-1185">Reference proteome</keyword>
<dbReference type="STRING" id="477680.SAMN05421788_104344"/>
<organism evidence="11 12">
    <name type="scientific">Filimonas lacunae</name>
    <dbReference type="NCBI Taxonomy" id="477680"/>
    <lineage>
        <taxon>Bacteria</taxon>
        <taxon>Pseudomonadati</taxon>
        <taxon>Bacteroidota</taxon>
        <taxon>Chitinophagia</taxon>
        <taxon>Chitinophagales</taxon>
        <taxon>Chitinophagaceae</taxon>
        <taxon>Filimonas</taxon>
    </lineage>
</organism>
<dbReference type="Proteomes" id="UP000186917">
    <property type="component" value="Unassembled WGS sequence"/>
</dbReference>
<dbReference type="InterPro" id="IPR050480">
    <property type="entry name" value="CysZ-like"/>
</dbReference>
<dbReference type="EMBL" id="FTOR01000004">
    <property type="protein sequence ID" value="SIT17476.1"/>
    <property type="molecule type" value="Genomic_DNA"/>
</dbReference>
<evidence type="ECO:0000313" key="12">
    <source>
        <dbReference type="Proteomes" id="UP000186917"/>
    </source>
</evidence>
<reference evidence="12" key="1">
    <citation type="submission" date="2017-01" db="EMBL/GenBank/DDBJ databases">
        <authorList>
            <person name="Varghese N."/>
            <person name="Submissions S."/>
        </authorList>
    </citation>
    <scope>NUCLEOTIDE SEQUENCE [LARGE SCALE GENOMIC DNA]</scope>
    <source>
        <strain evidence="12">DSM 21054</strain>
    </source>
</reference>
<dbReference type="GO" id="GO:0009675">
    <property type="term" value="F:high-affinity sulfate:proton symporter activity"/>
    <property type="evidence" value="ECO:0007669"/>
    <property type="project" value="TreeGrafter"/>
</dbReference>
<evidence type="ECO:0000256" key="1">
    <source>
        <dbReference type="ARBA" id="ARBA00004141"/>
    </source>
</evidence>
<feature type="transmembrane region" description="Helical" evidence="10">
    <location>
        <begin position="218"/>
        <end position="244"/>
    </location>
</feature>
<gene>
    <name evidence="11" type="ORF">SAMN05421788_104344</name>
</gene>
<dbReference type="SUPFAM" id="SSF103473">
    <property type="entry name" value="MFS general substrate transporter"/>
    <property type="match status" value="1"/>
</dbReference>
<keyword evidence="8" id="KW-0764">Sulfate transport</keyword>
<feature type="transmembrane region" description="Helical" evidence="10">
    <location>
        <begin position="152"/>
        <end position="177"/>
    </location>
</feature>
<keyword evidence="9 10" id="KW-0472">Membrane</keyword>